<dbReference type="EMBL" id="ML732246">
    <property type="protein sequence ID" value="KAB8072500.1"/>
    <property type="molecule type" value="Genomic_DNA"/>
</dbReference>
<evidence type="ECO:0000313" key="1">
    <source>
        <dbReference type="EMBL" id="KAB8072500.1"/>
    </source>
</evidence>
<gene>
    <name evidence="1" type="ORF">BDV29DRAFT_158521</name>
</gene>
<proteinExistence type="predicted"/>
<dbReference type="AlphaFoldDB" id="A0A5N5WZE0"/>
<reference evidence="1 2" key="1">
    <citation type="submission" date="2019-04" db="EMBL/GenBank/DDBJ databases">
        <title>Friends and foes A comparative genomics study of 23 Aspergillus species from section Flavi.</title>
        <authorList>
            <consortium name="DOE Joint Genome Institute"/>
            <person name="Kjaerbolling I."/>
            <person name="Vesth T."/>
            <person name="Frisvad J.C."/>
            <person name="Nybo J.L."/>
            <person name="Theobald S."/>
            <person name="Kildgaard S."/>
            <person name="Isbrandt T."/>
            <person name="Kuo A."/>
            <person name="Sato A."/>
            <person name="Lyhne E.K."/>
            <person name="Kogle M.E."/>
            <person name="Wiebenga A."/>
            <person name="Kun R.S."/>
            <person name="Lubbers R.J."/>
            <person name="Makela M.R."/>
            <person name="Barry K."/>
            <person name="Chovatia M."/>
            <person name="Clum A."/>
            <person name="Daum C."/>
            <person name="Haridas S."/>
            <person name="He G."/>
            <person name="LaButti K."/>
            <person name="Lipzen A."/>
            <person name="Mondo S."/>
            <person name="Riley R."/>
            <person name="Salamov A."/>
            <person name="Simmons B.A."/>
            <person name="Magnuson J.K."/>
            <person name="Henrissat B."/>
            <person name="Mortensen U.H."/>
            <person name="Larsen T.O."/>
            <person name="Devries R.P."/>
            <person name="Grigoriev I.V."/>
            <person name="Machida M."/>
            <person name="Baker S.E."/>
            <person name="Andersen M.R."/>
        </authorList>
    </citation>
    <scope>NUCLEOTIDE SEQUENCE [LARGE SCALE GENOMIC DNA]</scope>
    <source>
        <strain evidence="1 2">CBS 151.66</strain>
    </source>
</reference>
<name>A0A5N5WZE0_9EURO</name>
<dbReference type="Proteomes" id="UP000326565">
    <property type="component" value="Unassembled WGS sequence"/>
</dbReference>
<keyword evidence="2" id="KW-1185">Reference proteome</keyword>
<accession>A0A5N5WZE0</accession>
<protein>
    <submittedName>
        <fullName evidence="1">Uncharacterized protein</fullName>
    </submittedName>
</protein>
<dbReference type="OrthoDB" id="10333417at2759"/>
<organism evidence="1 2">
    <name type="scientific">Aspergillus leporis</name>
    <dbReference type="NCBI Taxonomy" id="41062"/>
    <lineage>
        <taxon>Eukaryota</taxon>
        <taxon>Fungi</taxon>
        <taxon>Dikarya</taxon>
        <taxon>Ascomycota</taxon>
        <taxon>Pezizomycotina</taxon>
        <taxon>Eurotiomycetes</taxon>
        <taxon>Eurotiomycetidae</taxon>
        <taxon>Eurotiales</taxon>
        <taxon>Aspergillaceae</taxon>
        <taxon>Aspergillus</taxon>
        <taxon>Aspergillus subgen. Circumdati</taxon>
    </lineage>
</organism>
<evidence type="ECO:0000313" key="2">
    <source>
        <dbReference type="Proteomes" id="UP000326565"/>
    </source>
</evidence>
<sequence>MALEEIWFQATIEVYRAEHLAWGRGGFSLRLKGLFETWTRFAGFYGRRWLCERHGREVVIYEVMIRIFGIEEIYEAKTEVKWRLQNIGGILVGLRRRIQKWRLVRDVEAEWTLEEDGDEDLSKEMIGSKPPQWMIAEKEELGRPNIKSNCSDE</sequence>